<evidence type="ECO:0000313" key="8">
    <source>
        <dbReference type="Proteomes" id="UP000199515"/>
    </source>
</evidence>
<dbReference type="InterPro" id="IPR036388">
    <property type="entry name" value="WH-like_DNA-bd_sf"/>
</dbReference>
<dbReference type="GO" id="GO:0000160">
    <property type="term" value="P:phosphorelay signal transduction system"/>
    <property type="evidence" value="ECO:0007669"/>
    <property type="project" value="InterPro"/>
</dbReference>
<dbReference type="PANTHER" id="PTHR35807">
    <property type="entry name" value="TRANSCRIPTIONAL REGULATOR REDD-RELATED"/>
    <property type="match status" value="1"/>
</dbReference>
<feature type="DNA-binding region" description="OmpR/PhoB-type" evidence="5">
    <location>
        <begin position="9"/>
        <end position="112"/>
    </location>
</feature>
<dbReference type="SMART" id="SM00028">
    <property type="entry name" value="TPR"/>
    <property type="match status" value="6"/>
</dbReference>
<dbReference type="InterPro" id="IPR027417">
    <property type="entry name" value="P-loop_NTPase"/>
</dbReference>
<keyword evidence="3 5" id="KW-0238">DNA-binding</keyword>
<dbReference type="SMART" id="SM00862">
    <property type="entry name" value="Trans_reg_C"/>
    <property type="match status" value="1"/>
</dbReference>
<dbReference type="Pfam" id="PF13424">
    <property type="entry name" value="TPR_12"/>
    <property type="match status" value="2"/>
</dbReference>
<dbReference type="SMART" id="SM01043">
    <property type="entry name" value="BTAD"/>
    <property type="match status" value="1"/>
</dbReference>
<evidence type="ECO:0000313" key="7">
    <source>
        <dbReference type="EMBL" id="SDW76456.1"/>
    </source>
</evidence>
<dbReference type="Gene3D" id="1.10.10.10">
    <property type="entry name" value="Winged helix-like DNA-binding domain superfamily/Winged helix DNA-binding domain"/>
    <property type="match status" value="1"/>
</dbReference>
<dbReference type="SUPFAM" id="SSF48452">
    <property type="entry name" value="TPR-like"/>
    <property type="match status" value="3"/>
</dbReference>
<dbReference type="SUPFAM" id="SSF52540">
    <property type="entry name" value="P-loop containing nucleoside triphosphate hydrolases"/>
    <property type="match status" value="1"/>
</dbReference>
<sequence length="993" mass="106371">MHPVGTFGWGALAGRGYEVDFRVLGPVRVHAGGRTVPIGEPRRQAVFSVLLLEAGRTVADDMLIDRVWGETPPQQARRSLQAHITRIRRALEEAEPGGALVARDSGGYRLAVKPEQVDVFRFRRALHEHTADAAALEAALALWHGEPLAGVRGDWAERTRRTLRQDHAAAVVAWAEAKINAGEAASTIGRLTALSDEYPLQETAAAALMRALYAANRGADALAHYERIRLVLREELGADPGPELAAVHEAVLRHDLPPQGASSPVPAQLPADVAAFAGRTEELAELDRVTTGLVCLTGTAGAGKTATAVHWGHRVRSRFPDGQLYLDLRGYEPGEPMPSTDALATFLDALLPDGARMPLMPVERAARFRTEVAGKRMLIVLDNAATAEQVRPLLPGTHTCVVVVTSRDSLAGLVALHGAHRVTVDRLPAADAVGLLRRLIGPRVDAEPEATAELAERCVRLPLTLRLAAELAGSRPGSRLSRLVDELRAAQSTLDLLSGGGDQRAAVRAVFSWSLRQLSEEAIRAFALLGHHPAPLFDAYALAALSGDDVDQAQADLDALARANLVHPAGVYRYGMHELLKAYAAEIGDEPALSRVYDYYLATIAAAMDRLYPAEAHRRPAVAAPAAALPAFDDAAARDWLDAESPNVQALAAHAAGHGMPEHAVTLSSLLFRYLDGHRETAALAIHGYAKEAARILGDHTAEATALIALGAMHMQAGRTGPAAADMWAAHALFRETGDLLGQARAVGNVGMLEESAGRYRRAAAYYTRALTMLGTLGDVTGQAHMLTRLGTIEARIGRDEPGHEHLRRAMALHRRAGHRFGEAWAKIGLGELATRQHRTADARRLHSEAADLFSQLGHRGSEAWAIDGLGRAEASSGHPVDAATHHRRALDLFRVHSCRDGESWALNGLGEACHACGYVATARANHTEALAVATRTGCHEQVARAYHGLARAASSDTDFATARSHYGQAIEIYTELGLTEAEVAKAELTALR</sequence>
<evidence type="ECO:0000256" key="3">
    <source>
        <dbReference type="ARBA" id="ARBA00023125"/>
    </source>
</evidence>
<dbReference type="AlphaFoldDB" id="A0A1H2W7N8"/>
<dbReference type="EMBL" id="FNON01000001">
    <property type="protein sequence ID" value="SDW76456.1"/>
    <property type="molecule type" value="Genomic_DNA"/>
</dbReference>
<protein>
    <submittedName>
        <fullName evidence="7">DNA-binding transcriptional activator of the SARP family</fullName>
    </submittedName>
</protein>
<dbReference type="InterPro" id="IPR001867">
    <property type="entry name" value="OmpR/PhoB-type_DNA-bd"/>
</dbReference>
<dbReference type="Pfam" id="PF03704">
    <property type="entry name" value="BTAD"/>
    <property type="match status" value="1"/>
</dbReference>
<evidence type="ECO:0000259" key="6">
    <source>
        <dbReference type="PROSITE" id="PS51755"/>
    </source>
</evidence>
<dbReference type="InterPro" id="IPR005158">
    <property type="entry name" value="BTAD"/>
</dbReference>
<evidence type="ECO:0000256" key="5">
    <source>
        <dbReference type="PROSITE-ProRule" id="PRU01091"/>
    </source>
</evidence>
<dbReference type="PROSITE" id="PS51755">
    <property type="entry name" value="OMPR_PHOB"/>
    <property type="match status" value="1"/>
</dbReference>
<evidence type="ECO:0000256" key="4">
    <source>
        <dbReference type="ARBA" id="ARBA00023163"/>
    </source>
</evidence>
<dbReference type="Gene3D" id="1.25.40.10">
    <property type="entry name" value="Tetratricopeptide repeat domain"/>
    <property type="match status" value="3"/>
</dbReference>
<gene>
    <name evidence="7" type="ORF">SAMN05421504_1011446</name>
</gene>
<name>A0A1H2W7N8_9PSEU</name>
<proteinExistence type="inferred from homology"/>
<dbReference type="SUPFAM" id="SSF46894">
    <property type="entry name" value="C-terminal effector domain of the bipartite response regulators"/>
    <property type="match status" value="1"/>
</dbReference>
<dbReference type="Proteomes" id="UP000199515">
    <property type="component" value="Unassembled WGS sequence"/>
</dbReference>
<dbReference type="Pfam" id="PF00486">
    <property type="entry name" value="Trans_reg_C"/>
    <property type="match status" value="1"/>
</dbReference>
<evidence type="ECO:0000256" key="1">
    <source>
        <dbReference type="ARBA" id="ARBA00005820"/>
    </source>
</evidence>
<keyword evidence="2" id="KW-0805">Transcription regulation</keyword>
<keyword evidence="8" id="KW-1185">Reference proteome</keyword>
<dbReference type="GO" id="GO:0003677">
    <property type="term" value="F:DNA binding"/>
    <property type="evidence" value="ECO:0007669"/>
    <property type="project" value="UniProtKB-UniRule"/>
</dbReference>
<dbReference type="InterPro" id="IPR011990">
    <property type="entry name" value="TPR-like_helical_dom_sf"/>
</dbReference>
<dbReference type="InterPro" id="IPR051677">
    <property type="entry name" value="AfsR-DnrI-RedD_regulator"/>
</dbReference>
<evidence type="ECO:0000256" key="2">
    <source>
        <dbReference type="ARBA" id="ARBA00023015"/>
    </source>
</evidence>
<reference evidence="7 8" key="1">
    <citation type="submission" date="2016-10" db="EMBL/GenBank/DDBJ databases">
        <authorList>
            <person name="de Groot N.N."/>
        </authorList>
    </citation>
    <scope>NUCLEOTIDE SEQUENCE [LARGE SCALE GENOMIC DNA]</scope>
    <source>
        <strain evidence="7 8">CPCC 202699</strain>
    </source>
</reference>
<dbReference type="InterPro" id="IPR019734">
    <property type="entry name" value="TPR_rpt"/>
</dbReference>
<accession>A0A1H2W7N8</accession>
<dbReference type="STRING" id="589385.SAMN05421504_1011446"/>
<dbReference type="PANTHER" id="PTHR35807:SF1">
    <property type="entry name" value="TRANSCRIPTIONAL REGULATOR REDD"/>
    <property type="match status" value="1"/>
</dbReference>
<organism evidence="7 8">
    <name type="scientific">Amycolatopsis xylanica</name>
    <dbReference type="NCBI Taxonomy" id="589385"/>
    <lineage>
        <taxon>Bacteria</taxon>
        <taxon>Bacillati</taxon>
        <taxon>Actinomycetota</taxon>
        <taxon>Actinomycetes</taxon>
        <taxon>Pseudonocardiales</taxon>
        <taxon>Pseudonocardiaceae</taxon>
        <taxon>Amycolatopsis</taxon>
    </lineage>
</organism>
<comment type="similarity">
    <text evidence="1">Belongs to the AfsR/DnrI/RedD regulatory family.</text>
</comment>
<dbReference type="InterPro" id="IPR016032">
    <property type="entry name" value="Sig_transdc_resp-reg_C-effctor"/>
</dbReference>
<feature type="domain" description="OmpR/PhoB-type" evidence="6">
    <location>
        <begin position="9"/>
        <end position="112"/>
    </location>
</feature>
<dbReference type="GO" id="GO:0006355">
    <property type="term" value="P:regulation of DNA-templated transcription"/>
    <property type="evidence" value="ECO:0007669"/>
    <property type="project" value="InterPro"/>
</dbReference>
<keyword evidence="4" id="KW-0804">Transcription</keyword>